<keyword evidence="2" id="KW-0131">Cell cycle</keyword>
<evidence type="ECO:0000313" key="2">
    <source>
        <dbReference type="EMBL" id="SDT99536.1"/>
    </source>
</evidence>
<name>A0A1H2EWL7_9GAMM</name>
<dbReference type="SUPFAM" id="SSF52540">
    <property type="entry name" value="P-loop containing nucleoside triphosphate hydrolases"/>
    <property type="match status" value="1"/>
</dbReference>
<dbReference type="Proteomes" id="UP000243924">
    <property type="component" value="Chromosome I"/>
</dbReference>
<dbReference type="EMBL" id="LT629787">
    <property type="protein sequence ID" value="SDT99536.1"/>
    <property type="molecule type" value="Genomic_DNA"/>
</dbReference>
<organism evidence="2 3">
    <name type="scientific">Halopseudomonas salegens</name>
    <dbReference type="NCBI Taxonomy" id="1434072"/>
    <lineage>
        <taxon>Bacteria</taxon>
        <taxon>Pseudomonadati</taxon>
        <taxon>Pseudomonadota</taxon>
        <taxon>Gammaproteobacteria</taxon>
        <taxon>Pseudomonadales</taxon>
        <taxon>Pseudomonadaceae</taxon>
        <taxon>Halopseudomonas</taxon>
    </lineage>
</organism>
<dbReference type="RefSeq" id="WP_092384922.1">
    <property type="nucleotide sequence ID" value="NZ_LT629787.1"/>
</dbReference>
<dbReference type="Pfam" id="PF03846">
    <property type="entry name" value="SulA"/>
    <property type="match status" value="1"/>
</dbReference>
<dbReference type="AlphaFoldDB" id="A0A1H2EWL7"/>
<protein>
    <submittedName>
        <fullName evidence="2">SOS cell division inhibitor SulA</fullName>
    </submittedName>
</protein>
<dbReference type="InterPro" id="IPR004596">
    <property type="entry name" value="Cell_div_suppressor_SulA"/>
</dbReference>
<proteinExistence type="predicted"/>
<dbReference type="GO" id="GO:0051301">
    <property type="term" value="P:cell division"/>
    <property type="evidence" value="ECO:0007669"/>
    <property type="project" value="UniProtKB-KW"/>
</dbReference>
<keyword evidence="3" id="KW-1185">Reference proteome</keyword>
<dbReference type="OrthoDB" id="7027674at2"/>
<sequence length="162" mass="17882">MQYRAPQQSLTQADLFHNALMASGFPARRETRPVPNLPSAHNTSDSGYSEMALSGQPQQCLQWLAPVLRDLANTPGDRWLTLLNPPQLVSHAWLRATGLDPQRILIVRSNGRMQGNQLCQELLSLGCSHTVISWLSTDAAVSAQLEKAARQGQCKSLNIRMP</sequence>
<evidence type="ECO:0000313" key="3">
    <source>
        <dbReference type="Proteomes" id="UP000243924"/>
    </source>
</evidence>
<reference evidence="3" key="1">
    <citation type="submission" date="2016-10" db="EMBL/GenBank/DDBJ databases">
        <authorList>
            <person name="Varghese N."/>
            <person name="Submissions S."/>
        </authorList>
    </citation>
    <scope>NUCLEOTIDE SEQUENCE [LARGE SCALE GENOMIC DNA]</scope>
    <source>
        <strain evidence="3">CECT 8338</strain>
    </source>
</reference>
<accession>A0A1H2EWL7</accession>
<evidence type="ECO:0000256" key="1">
    <source>
        <dbReference type="SAM" id="MobiDB-lite"/>
    </source>
</evidence>
<dbReference type="STRING" id="1434072.SAMN05216210_1103"/>
<dbReference type="GO" id="GO:0009432">
    <property type="term" value="P:SOS response"/>
    <property type="evidence" value="ECO:0007669"/>
    <property type="project" value="InterPro"/>
</dbReference>
<keyword evidence="2" id="KW-0132">Cell division</keyword>
<dbReference type="InterPro" id="IPR027417">
    <property type="entry name" value="P-loop_NTPase"/>
</dbReference>
<dbReference type="GO" id="GO:0051782">
    <property type="term" value="P:negative regulation of cell division"/>
    <property type="evidence" value="ECO:0007669"/>
    <property type="project" value="InterPro"/>
</dbReference>
<dbReference type="Gene3D" id="3.40.50.300">
    <property type="entry name" value="P-loop containing nucleotide triphosphate hydrolases"/>
    <property type="match status" value="1"/>
</dbReference>
<feature type="region of interest" description="Disordered" evidence="1">
    <location>
        <begin position="29"/>
        <end position="51"/>
    </location>
</feature>
<gene>
    <name evidence="2" type="ORF">SAMN05216210_1103</name>
</gene>